<dbReference type="InterPro" id="IPR029787">
    <property type="entry name" value="Nucleotide_cyclase"/>
</dbReference>
<accession>A0A939MF23</accession>
<evidence type="ECO:0000313" key="3">
    <source>
        <dbReference type="EMBL" id="UEM12246.1"/>
    </source>
</evidence>
<name>A0A939MF23_9BRAD</name>
<dbReference type="InterPro" id="IPR001054">
    <property type="entry name" value="A/G_cyclase"/>
</dbReference>
<dbReference type="Gene3D" id="1.25.40.10">
    <property type="entry name" value="Tetratricopeptide repeat domain"/>
    <property type="match status" value="2"/>
</dbReference>
<dbReference type="EMBL" id="JAGEMI010000001">
    <property type="protein sequence ID" value="MBO1868741.1"/>
    <property type="molecule type" value="Genomic_DNA"/>
</dbReference>
<dbReference type="EMBL" id="CP086136">
    <property type="protein sequence ID" value="UEM12246.1"/>
    <property type="molecule type" value="Genomic_DNA"/>
</dbReference>
<reference evidence="3 4" key="2">
    <citation type="journal article" date="2022" name="Int. J. Syst. Evol. Microbiol.">
        <title>Strains of Bradyrhizobium barranii sp. nov. associated with legumes native to Canada are symbionts of soybeans and belong to different subspecies (subsp. barranii subsp. nov. and subsp. apii subsp. nov.) and symbiovars (sv. glycinearum and sv. septentrionale).</title>
        <authorList>
            <person name="Bromfield E.S.P."/>
            <person name="Cloutier S."/>
            <person name="Wasai-Hara S."/>
            <person name="Minamisawa K."/>
        </authorList>
    </citation>
    <scope>NUCLEOTIDE SEQUENCE [LARGE SCALE GENOMIC DNA]</scope>
    <source>
        <strain evidence="3 4">144S4</strain>
    </source>
</reference>
<dbReference type="SUPFAM" id="SSF48452">
    <property type="entry name" value="TPR-like"/>
    <property type="match status" value="1"/>
</dbReference>
<dbReference type="InterPro" id="IPR050697">
    <property type="entry name" value="Adenylyl/Guanylyl_Cyclase_3/4"/>
</dbReference>
<dbReference type="Proteomes" id="UP000664702">
    <property type="component" value="Chromosome"/>
</dbReference>
<dbReference type="Pfam" id="PF00211">
    <property type="entry name" value="Guanylate_cyc"/>
    <property type="match status" value="1"/>
</dbReference>
<evidence type="ECO:0000313" key="2">
    <source>
        <dbReference type="EMBL" id="MBO1868741.1"/>
    </source>
</evidence>
<reference evidence="2" key="1">
    <citation type="submission" date="2021-03" db="EMBL/GenBank/DDBJ databases">
        <title>Whole Genome Sequence of Bradyrhizobium sp. Strain 144S4.</title>
        <authorList>
            <person name="Bromfield E.S.P."/>
            <person name="Cloutier S."/>
        </authorList>
    </citation>
    <scope>NUCLEOTIDE SEQUENCE [LARGE SCALE GENOMIC DNA]</scope>
    <source>
        <strain evidence="2">144S4</strain>
    </source>
</reference>
<dbReference type="GO" id="GO:0004016">
    <property type="term" value="F:adenylate cyclase activity"/>
    <property type="evidence" value="ECO:0007669"/>
    <property type="project" value="UniProtKB-ARBA"/>
</dbReference>
<dbReference type="CDD" id="cd07302">
    <property type="entry name" value="CHD"/>
    <property type="match status" value="1"/>
</dbReference>
<dbReference type="SUPFAM" id="SSF55073">
    <property type="entry name" value="Nucleotide cyclase"/>
    <property type="match status" value="1"/>
</dbReference>
<gene>
    <name evidence="3" type="ORF">J4G43_048815</name>
    <name evidence="2" type="ORF">J4G43_50510</name>
</gene>
<protein>
    <submittedName>
        <fullName evidence="2">Adenylate/guanylate cyclase domain-containing protein</fullName>
    </submittedName>
</protein>
<feature type="domain" description="Guanylate cyclase" evidence="1">
    <location>
        <begin position="12"/>
        <end position="128"/>
    </location>
</feature>
<dbReference type="InterPro" id="IPR011990">
    <property type="entry name" value="TPR-like_helical_dom_sf"/>
</dbReference>
<dbReference type="PROSITE" id="PS50125">
    <property type="entry name" value="GUANYLATE_CYCLASE_2"/>
    <property type="match status" value="1"/>
</dbReference>
<dbReference type="GO" id="GO:0035556">
    <property type="term" value="P:intracellular signal transduction"/>
    <property type="evidence" value="ECO:0007669"/>
    <property type="project" value="InterPro"/>
</dbReference>
<dbReference type="GO" id="GO:0006171">
    <property type="term" value="P:cAMP biosynthetic process"/>
    <property type="evidence" value="ECO:0007669"/>
    <property type="project" value="TreeGrafter"/>
</dbReference>
<dbReference type="AlphaFoldDB" id="A0A939MF23"/>
<dbReference type="RefSeq" id="WP_208089116.1">
    <property type="nucleotide sequence ID" value="NZ_CP086136.1"/>
</dbReference>
<proteinExistence type="predicted"/>
<evidence type="ECO:0000313" key="4">
    <source>
        <dbReference type="Proteomes" id="UP000664702"/>
    </source>
</evidence>
<dbReference type="Gene3D" id="3.40.50.10070">
    <property type="entry name" value="TolB, N-terminal domain"/>
    <property type="match status" value="1"/>
</dbReference>
<evidence type="ECO:0000259" key="1">
    <source>
        <dbReference type="PROSITE" id="PS50125"/>
    </source>
</evidence>
<sequence length="591" mass="64592">MAIERPNRRLTTILTADAVGYSRLVGTDEEGTLERLRAIRKDLIDPVIATHRGRIVKTTGDGLLAEFASVVDAVRSAIDMQRAMAESNSGLGQDKRIEFRVGINLGDVVVEDDGDLMGDGVNVAARLEGIAEPGGICLSSAAYDQVRGKIDIAAQDRGQQQLKNIAEPVQIYAISPAHPAAAAPHTTVAPRLSIVVLPFVNLDGNSEQDYFVDGVTESLTTDLSRIPGAFVIARNTAFTFKSKPADVRVIGRELGVRYVMEGSVQGGGDRIRVNAQLIDTETGAHLWAERFDKPRADIFDMQDEITTRLARTVGIELVAAEGRRAERERPNNMDAVDLAMRGWAILNQPLSLRRDRAACDLFDAALRLDDRNVEALVGLAFYHGNDLRTFASTNRDEQLRIAQTAISEALTLAPGNALAHFVHANLLHVSGATERSLRELEFAITLDRNLAWAHADAGFMKVLLGRAEEAEPDLTNAIRLSPRDPGLDRWYALLGIADLFLGRLESALDRLRRSVGINPNVAMPYFFLAAASALSGRATEAQEARNVGLQLDPNFTVARFRHERRSENPTFLAQRERIYEGLGLAGVPEGN</sequence>
<dbReference type="PANTHER" id="PTHR43081">
    <property type="entry name" value="ADENYLATE CYCLASE, TERMINAL-DIFFERENTIATION SPECIFIC-RELATED"/>
    <property type="match status" value="1"/>
</dbReference>
<organism evidence="2">
    <name type="scientific">Bradyrhizobium barranii subsp. barranii</name>
    <dbReference type="NCBI Taxonomy" id="2823807"/>
    <lineage>
        <taxon>Bacteria</taxon>
        <taxon>Pseudomonadati</taxon>
        <taxon>Pseudomonadota</taxon>
        <taxon>Alphaproteobacteria</taxon>
        <taxon>Hyphomicrobiales</taxon>
        <taxon>Nitrobacteraceae</taxon>
        <taxon>Bradyrhizobium</taxon>
        <taxon>Bradyrhizobium barranii</taxon>
    </lineage>
</organism>
<dbReference type="PANTHER" id="PTHR43081:SF19">
    <property type="entry name" value="PH-SENSITIVE ADENYLATE CYCLASE RV1264"/>
    <property type="match status" value="1"/>
</dbReference>
<dbReference type="KEGG" id="bban:J4G43_048815"/>
<dbReference type="Gene3D" id="3.30.70.1230">
    <property type="entry name" value="Nucleotide cyclase"/>
    <property type="match status" value="1"/>
</dbReference>